<gene>
    <name evidence="1" type="ORF">RirG_129980</name>
</gene>
<evidence type="ECO:0000313" key="2">
    <source>
        <dbReference type="Proteomes" id="UP000022910"/>
    </source>
</evidence>
<dbReference type="EMBL" id="JEMT01020464">
    <property type="protein sequence ID" value="EXX65778.1"/>
    <property type="molecule type" value="Genomic_DNA"/>
</dbReference>
<dbReference type="HOGENOM" id="CLU_811697_0_0_1"/>
<comment type="caution">
    <text evidence="1">The sequence shown here is derived from an EMBL/GenBank/DDBJ whole genome shotgun (WGS) entry which is preliminary data.</text>
</comment>
<name>A0A015MG52_RHIIW</name>
<reference evidence="1 2" key="1">
    <citation type="submission" date="2014-02" db="EMBL/GenBank/DDBJ databases">
        <title>Single nucleus genome sequencing reveals high similarity among nuclei of an endomycorrhizal fungus.</title>
        <authorList>
            <person name="Lin K."/>
            <person name="Geurts R."/>
            <person name="Zhang Z."/>
            <person name="Limpens E."/>
            <person name="Saunders D.G."/>
            <person name="Mu D."/>
            <person name="Pang E."/>
            <person name="Cao H."/>
            <person name="Cha H."/>
            <person name="Lin T."/>
            <person name="Zhou Q."/>
            <person name="Shang Y."/>
            <person name="Li Y."/>
            <person name="Ivanov S."/>
            <person name="Sharma T."/>
            <person name="Velzen R.V."/>
            <person name="Ruijter N.D."/>
            <person name="Aanen D.K."/>
            <person name="Win J."/>
            <person name="Kamoun S."/>
            <person name="Bisseling T."/>
            <person name="Huang S."/>
        </authorList>
    </citation>
    <scope>NUCLEOTIDE SEQUENCE [LARGE SCALE GENOMIC DNA]</scope>
    <source>
        <strain evidence="2">DAOM197198w</strain>
    </source>
</reference>
<evidence type="ECO:0000313" key="1">
    <source>
        <dbReference type="EMBL" id="EXX65778.1"/>
    </source>
</evidence>
<accession>A0A015MG52</accession>
<dbReference type="Proteomes" id="UP000022910">
    <property type="component" value="Unassembled WGS sequence"/>
</dbReference>
<protein>
    <submittedName>
        <fullName evidence="1">Uncharacterized protein</fullName>
    </submittedName>
</protein>
<sequence length="348" mass="39486">MYPEKFSNKFTRKKLKPSQKRALNQKIYAESQWHIDKDCNAVCAKKCTGYSDSEKIICHECYTLKCDPILAHRLTIPKPASKNLKFTPKFYFENNSLKKYLQNQDLIEIWSIIKDNYDTNIWITLADKANKGAFKEKSVFTGLCEVIVQAAVRKDNNKGNKLRANNEDTLTNSNLSFENVAKFKRLIDTLNYRGPIVAMSDNTKLKPALHYNPVLGCIVGSTLLVEQTKINAYEDIQPIINDIKIKKAIAKDVRAYILQIPLPNFPPVVIALIANNRTDNKLIITSFHQKLLTQIALQLNLPILSIGSDGAIVEFKAQVAIQSYSTDERLTFKIINLGLISAAQFFQK</sequence>
<keyword evidence="2" id="KW-1185">Reference proteome</keyword>
<dbReference type="OrthoDB" id="73076at2759"/>
<organism evidence="1 2">
    <name type="scientific">Rhizophagus irregularis (strain DAOM 197198w)</name>
    <name type="common">Glomus intraradices</name>
    <dbReference type="NCBI Taxonomy" id="1432141"/>
    <lineage>
        <taxon>Eukaryota</taxon>
        <taxon>Fungi</taxon>
        <taxon>Fungi incertae sedis</taxon>
        <taxon>Mucoromycota</taxon>
        <taxon>Glomeromycotina</taxon>
        <taxon>Glomeromycetes</taxon>
        <taxon>Glomerales</taxon>
        <taxon>Glomeraceae</taxon>
        <taxon>Rhizophagus</taxon>
    </lineage>
</organism>
<proteinExistence type="predicted"/>
<dbReference type="AlphaFoldDB" id="A0A015MG52"/>